<dbReference type="Proteomes" id="UP000001784">
    <property type="component" value="Chromosome"/>
</dbReference>
<dbReference type="EMBL" id="CP000478">
    <property type="protein sequence ID" value="ABK18788.1"/>
    <property type="molecule type" value="Genomic_DNA"/>
</dbReference>
<dbReference type="Gene3D" id="3.20.20.370">
    <property type="entry name" value="Glycoside hydrolase/deacetylase"/>
    <property type="match status" value="1"/>
</dbReference>
<comment type="cofactor">
    <cofactor evidence="1">
        <name>Mg(2+)</name>
        <dbReference type="ChEBI" id="CHEBI:18420"/>
    </cofactor>
</comment>
<dbReference type="SUPFAM" id="SSF88713">
    <property type="entry name" value="Glycoside hydrolase/deacetylase"/>
    <property type="match status" value="1"/>
</dbReference>
<dbReference type="CDD" id="cd10808">
    <property type="entry name" value="YdjC"/>
    <property type="match status" value="1"/>
</dbReference>
<keyword evidence="4" id="KW-0460">Magnesium</keyword>
<dbReference type="KEGG" id="sfu:Sfum_3115"/>
<dbReference type="InParanoid" id="A0LMY6"/>
<dbReference type="Pfam" id="PF04794">
    <property type="entry name" value="YdjC"/>
    <property type="match status" value="1"/>
</dbReference>
<dbReference type="GO" id="GO:0016787">
    <property type="term" value="F:hydrolase activity"/>
    <property type="evidence" value="ECO:0007669"/>
    <property type="project" value="UniProtKB-KW"/>
</dbReference>
<evidence type="ECO:0000313" key="6">
    <source>
        <dbReference type="EMBL" id="ABK18788.1"/>
    </source>
</evidence>
<reference evidence="6 7" key="1">
    <citation type="submission" date="2006-10" db="EMBL/GenBank/DDBJ databases">
        <title>Complete sequence of Syntrophobacter fumaroxidans MPOB.</title>
        <authorList>
            <consortium name="US DOE Joint Genome Institute"/>
            <person name="Copeland A."/>
            <person name="Lucas S."/>
            <person name="Lapidus A."/>
            <person name="Barry K."/>
            <person name="Detter J.C."/>
            <person name="Glavina del Rio T."/>
            <person name="Hammon N."/>
            <person name="Israni S."/>
            <person name="Pitluck S."/>
            <person name="Goltsman E.G."/>
            <person name="Martinez M."/>
            <person name="Schmutz J."/>
            <person name="Larimer F."/>
            <person name="Land M."/>
            <person name="Hauser L."/>
            <person name="Kyrpides N."/>
            <person name="Kim E."/>
            <person name="Boone D.R."/>
            <person name="Brockman F."/>
            <person name="Culley D."/>
            <person name="Ferry J."/>
            <person name="Gunsalus R."/>
            <person name="McInerney M.J."/>
            <person name="Morrison M."/>
            <person name="Plugge C."/>
            <person name="Rohlin L."/>
            <person name="Scholten J."/>
            <person name="Sieber J."/>
            <person name="Stams A.J.M."/>
            <person name="Worm P."/>
            <person name="Henstra A.M."/>
            <person name="Richardson P."/>
        </authorList>
    </citation>
    <scope>NUCLEOTIDE SEQUENCE [LARGE SCALE GENOMIC DNA]</scope>
    <source>
        <strain evidence="7">DSM 10017 / MPOB</strain>
    </source>
</reference>
<dbReference type="PANTHER" id="PTHR31609:SF1">
    <property type="entry name" value="CARBOHYDRATE DEACETYLASE"/>
    <property type="match status" value="1"/>
</dbReference>
<dbReference type="GO" id="GO:0046872">
    <property type="term" value="F:metal ion binding"/>
    <property type="evidence" value="ECO:0007669"/>
    <property type="project" value="UniProtKB-KW"/>
</dbReference>
<dbReference type="PANTHER" id="PTHR31609">
    <property type="entry name" value="YDJC DEACETYLASE FAMILY MEMBER"/>
    <property type="match status" value="1"/>
</dbReference>
<dbReference type="InterPro" id="IPR006879">
    <property type="entry name" value="YdjC-like"/>
</dbReference>
<organism evidence="6 7">
    <name type="scientific">Syntrophobacter fumaroxidans (strain DSM 10017 / MPOB)</name>
    <dbReference type="NCBI Taxonomy" id="335543"/>
    <lineage>
        <taxon>Bacteria</taxon>
        <taxon>Pseudomonadati</taxon>
        <taxon>Thermodesulfobacteriota</taxon>
        <taxon>Syntrophobacteria</taxon>
        <taxon>Syntrophobacterales</taxon>
        <taxon>Syntrophobacteraceae</taxon>
        <taxon>Syntrophobacter</taxon>
    </lineage>
</organism>
<dbReference type="RefSeq" id="WP_011699913.1">
    <property type="nucleotide sequence ID" value="NC_008554.1"/>
</dbReference>
<dbReference type="eggNOG" id="COG3394">
    <property type="taxonomic scope" value="Bacteria"/>
</dbReference>
<dbReference type="HOGENOM" id="CLU_064244_2_0_7"/>
<proteinExistence type="predicted"/>
<gene>
    <name evidence="6" type="ordered locus">Sfum_3115</name>
</gene>
<dbReference type="GO" id="GO:0019213">
    <property type="term" value="F:deacetylase activity"/>
    <property type="evidence" value="ECO:0007669"/>
    <property type="project" value="TreeGrafter"/>
</dbReference>
<evidence type="ECO:0000256" key="2">
    <source>
        <dbReference type="ARBA" id="ARBA00022723"/>
    </source>
</evidence>
<evidence type="ECO:0000256" key="5">
    <source>
        <dbReference type="ARBA" id="ARBA00023277"/>
    </source>
</evidence>
<evidence type="ECO:0000256" key="4">
    <source>
        <dbReference type="ARBA" id="ARBA00022842"/>
    </source>
</evidence>
<evidence type="ECO:0000313" key="7">
    <source>
        <dbReference type="Proteomes" id="UP000001784"/>
    </source>
</evidence>
<keyword evidence="5" id="KW-0119">Carbohydrate metabolism</keyword>
<dbReference type="STRING" id="335543.Sfum_3115"/>
<evidence type="ECO:0000256" key="1">
    <source>
        <dbReference type="ARBA" id="ARBA00001946"/>
    </source>
</evidence>
<dbReference type="AlphaFoldDB" id="A0LMY6"/>
<accession>A0LMY6</accession>
<dbReference type="GO" id="GO:0005975">
    <property type="term" value="P:carbohydrate metabolic process"/>
    <property type="evidence" value="ECO:0007669"/>
    <property type="project" value="InterPro"/>
</dbReference>
<name>A0LMY6_SYNFM</name>
<evidence type="ECO:0000256" key="3">
    <source>
        <dbReference type="ARBA" id="ARBA00022801"/>
    </source>
</evidence>
<dbReference type="InterPro" id="IPR011330">
    <property type="entry name" value="Glyco_hydro/deAcase_b/a-brl"/>
</dbReference>
<sequence length="293" mass="32041" precursor="true">MKCILVINADDFGYTGGINATIQCCAAEGVLRNTTLMANGPAFDDAVAIAKANRSLSVGVHLNLTELKPVASPDKVPTLVDETGAMQSSPRGLAAALVSGAVSAGDIRRELLAQVSKIMDCGIVPTHLDSHKHVHVLPPVLEVAIEIARRYSIPWIRNPFEDASAWRLITAVGKNDRRVFLKQYAEANIIKPLQPVFRHFVRRSGLRTPDGFHGLSVTGLWNEKVLSRLVGRLKPGVNEWMVHPGVVDQALKNARTRLLGQREVERDILLSPVWVSLSDRHGFSVRGFGEELS</sequence>
<keyword evidence="7" id="KW-1185">Reference proteome</keyword>
<keyword evidence="2" id="KW-0479">Metal-binding</keyword>
<protein>
    <submittedName>
        <fullName evidence="6">YdjC family protein</fullName>
    </submittedName>
</protein>
<keyword evidence="3" id="KW-0378">Hydrolase</keyword>